<keyword evidence="4" id="KW-0472">Membrane</keyword>
<dbReference type="Proteomes" id="UP000516235">
    <property type="component" value="Chromosome"/>
</dbReference>
<sequence>MFNSGKGQRGAAVAAVAATAAMVTAAPAFAHDSVIGATPEDGSVVQEFPDTIELEFSGEIQDGFNTVAITRDRVGDPDLVYSGEPRIDGRDVILEIPADVEAEPGDYKVGFQIISSDGHATKGMTAFTYDPDGSAQNAASDDSQPANEEAADAEESKFWSYFALAAVVVVVSLLALLFARSRQRREANSAGTGEN</sequence>
<dbReference type="GO" id="GO:0046688">
    <property type="term" value="P:response to copper ion"/>
    <property type="evidence" value="ECO:0007669"/>
    <property type="project" value="InterPro"/>
</dbReference>
<evidence type="ECO:0000313" key="10">
    <source>
        <dbReference type="Proteomes" id="UP000642876"/>
    </source>
</evidence>
<reference evidence="9 10" key="1">
    <citation type="submission" date="2020-08" db="EMBL/GenBank/DDBJ databases">
        <title>novel species in genus Corynebacterium.</title>
        <authorList>
            <person name="Zhang G."/>
        </authorList>
    </citation>
    <scope>NUCLEOTIDE SEQUENCE [LARGE SCALE GENOMIC DNA]</scope>
    <source>
        <strain evidence="9 10">zg-917</strain>
        <strain evidence="8">Zg-917</strain>
    </source>
</reference>
<dbReference type="InterPro" id="IPR014755">
    <property type="entry name" value="Cu-Rt/internalin_Ig-like"/>
</dbReference>
<dbReference type="AlphaFoldDB" id="A0A7H0JWG8"/>
<proteinExistence type="predicted"/>
<dbReference type="SUPFAM" id="SSF81296">
    <property type="entry name" value="E set domains"/>
    <property type="match status" value="1"/>
</dbReference>
<evidence type="ECO:0000259" key="6">
    <source>
        <dbReference type="Pfam" id="PF04234"/>
    </source>
</evidence>
<keyword evidence="4" id="KW-1133">Transmembrane helix</keyword>
<dbReference type="EMBL" id="CP061032">
    <property type="protein sequence ID" value="QNP89384.1"/>
    <property type="molecule type" value="Genomic_DNA"/>
</dbReference>
<feature type="region of interest" description="Disordered" evidence="3">
    <location>
        <begin position="127"/>
        <end position="151"/>
    </location>
</feature>
<evidence type="ECO:0000256" key="5">
    <source>
        <dbReference type="SAM" id="SignalP"/>
    </source>
</evidence>
<dbReference type="InterPro" id="IPR007348">
    <property type="entry name" value="CopC_dom"/>
</dbReference>
<evidence type="ECO:0000313" key="7">
    <source>
        <dbReference type="EMBL" id="MBC3178883.1"/>
    </source>
</evidence>
<dbReference type="Pfam" id="PF04234">
    <property type="entry name" value="CopC"/>
    <property type="match status" value="1"/>
</dbReference>
<dbReference type="Gene3D" id="2.60.40.1220">
    <property type="match status" value="1"/>
</dbReference>
<keyword evidence="1 5" id="KW-0732">Signal</keyword>
<dbReference type="Proteomes" id="UP000642876">
    <property type="component" value="Unassembled WGS sequence"/>
</dbReference>
<evidence type="ECO:0000256" key="4">
    <source>
        <dbReference type="SAM" id="Phobius"/>
    </source>
</evidence>
<dbReference type="GO" id="GO:0042597">
    <property type="term" value="C:periplasmic space"/>
    <property type="evidence" value="ECO:0007669"/>
    <property type="project" value="InterPro"/>
</dbReference>
<dbReference type="KEGG" id="cluj:IAU68_06590"/>
<feature type="chain" id="PRO_5028854968" evidence="5">
    <location>
        <begin position="31"/>
        <end position="195"/>
    </location>
</feature>
<organism evidence="8 9">
    <name type="scientific">Corynebacterium lujinxingii</name>
    <dbReference type="NCBI Taxonomy" id="2763010"/>
    <lineage>
        <taxon>Bacteria</taxon>
        <taxon>Bacillati</taxon>
        <taxon>Actinomycetota</taxon>
        <taxon>Actinomycetes</taxon>
        <taxon>Mycobacteriales</taxon>
        <taxon>Corynebacteriaceae</taxon>
        <taxon>Corynebacterium</taxon>
    </lineage>
</organism>
<feature type="domain" description="CopC" evidence="6">
    <location>
        <begin position="31"/>
        <end position="128"/>
    </location>
</feature>
<evidence type="ECO:0000256" key="1">
    <source>
        <dbReference type="ARBA" id="ARBA00022729"/>
    </source>
</evidence>
<dbReference type="GO" id="GO:0005507">
    <property type="term" value="F:copper ion binding"/>
    <property type="evidence" value="ECO:0007669"/>
    <property type="project" value="InterPro"/>
</dbReference>
<name>A0A7H0JWG8_9CORY</name>
<evidence type="ECO:0000313" key="9">
    <source>
        <dbReference type="Proteomes" id="UP000516235"/>
    </source>
</evidence>
<gene>
    <name evidence="7" type="ORF">H7348_06085</name>
    <name evidence="8" type="ORF">IAU68_06590</name>
</gene>
<evidence type="ECO:0000256" key="3">
    <source>
        <dbReference type="SAM" id="MobiDB-lite"/>
    </source>
</evidence>
<keyword evidence="4" id="KW-0812">Transmembrane</keyword>
<feature type="signal peptide" evidence="5">
    <location>
        <begin position="1"/>
        <end position="30"/>
    </location>
</feature>
<keyword evidence="2" id="KW-0186">Copper</keyword>
<feature type="compositionally biased region" description="Polar residues" evidence="3">
    <location>
        <begin position="134"/>
        <end position="146"/>
    </location>
</feature>
<protein>
    <submittedName>
        <fullName evidence="8">Copper resistance protein CopC</fullName>
    </submittedName>
</protein>
<dbReference type="RefSeq" id="WP_171194092.1">
    <property type="nucleotide sequence ID" value="NZ_CP061032.1"/>
</dbReference>
<dbReference type="EMBL" id="JACMYE010000004">
    <property type="protein sequence ID" value="MBC3178883.1"/>
    <property type="molecule type" value="Genomic_DNA"/>
</dbReference>
<evidence type="ECO:0000313" key="8">
    <source>
        <dbReference type="EMBL" id="QNP89384.1"/>
    </source>
</evidence>
<accession>A0A7H0JWG8</accession>
<keyword evidence="10" id="KW-1185">Reference proteome</keyword>
<evidence type="ECO:0000256" key="2">
    <source>
        <dbReference type="ARBA" id="ARBA00023008"/>
    </source>
</evidence>
<dbReference type="InterPro" id="IPR014756">
    <property type="entry name" value="Ig_E-set"/>
</dbReference>
<feature type="transmembrane region" description="Helical" evidence="4">
    <location>
        <begin position="158"/>
        <end position="179"/>
    </location>
</feature>